<reference evidence="3 4" key="1">
    <citation type="submission" date="2019-11" db="EMBL/GenBank/DDBJ databases">
        <title>Whole genome sequence of Oryza granulata.</title>
        <authorList>
            <person name="Li W."/>
        </authorList>
    </citation>
    <scope>NUCLEOTIDE SEQUENCE [LARGE SCALE GENOMIC DNA]</scope>
    <source>
        <strain evidence="4">cv. Menghai</strain>
        <tissue evidence="3">Leaf</tissue>
    </source>
</reference>
<evidence type="ECO:0000259" key="2">
    <source>
        <dbReference type="Pfam" id="PF05754"/>
    </source>
</evidence>
<evidence type="ECO:0000256" key="1">
    <source>
        <dbReference type="SAM" id="MobiDB-lite"/>
    </source>
</evidence>
<feature type="domain" description="DUF834" evidence="2">
    <location>
        <begin position="8"/>
        <end position="56"/>
    </location>
</feature>
<protein>
    <recommendedName>
        <fullName evidence="2">DUF834 domain-containing protein</fullName>
    </recommendedName>
</protein>
<sequence length="70" mass="7616">MTTADWSRCTGWRPRVHKERQSPAGFDHKKTAAGVEGNAVKPVKEVAWLGSDQNNGKWQPEARKSGGGGI</sequence>
<dbReference type="Pfam" id="PF05754">
    <property type="entry name" value="DUF834"/>
    <property type="match status" value="1"/>
</dbReference>
<name>A0A6G1EPB6_9ORYZ</name>
<evidence type="ECO:0000313" key="3">
    <source>
        <dbReference type="EMBL" id="KAF0926488.1"/>
    </source>
</evidence>
<comment type="caution">
    <text evidence="3">The sequence shown here is derived from an EMBL/GenBank/DDBJ whole genome shotgun (WGS) entry which is preliminary data.</text>
</comment>
<dbReference type="InterPro" id="IPR008552">
    <property type="entry name" value="DUF834"/>
</dbReference>
<dbReference type="EMBL" id="SPHZ02000003">
    <property type="protein sequence ID" value="KAF0926488.1"/>
    <property type="molecule type" value="Genomic_DNA"/>
</dbReference>
<accession>A0A6G1EPB6</accession>
<feature type="region of interest" description="Disordered" evidence="1">
    <location>
        <begin position="1"/>
        <end position="70"/>
    </location>
</feature>
<gene>
    <name evidence="3" type="ORF">E2562_025328</name>
</gene>
<organism evidence="3 4">
    <name type="scientific">Oryza meyeriana var. granulata</name>
    <dbReference type="NCBI Taxonomy" id="110450"/>
    <lineage>
        <taxon>Eukaryota</taxon>
        <taxon>Viridiplantae</taxon>
        <taxon>Streptophyta</taxon>
        <taxon>Embryophyta</taxon>
        <taxon>Tracheophyta</taxon>
        <taxon>Spermatophyta</taxon>
        <taxon>Magnoliopsida</taxon>
        <taxon>Liliopsida</taxon>
        <taxon>Poales</taxon>
        <taxon>Poaceae</taxon>
        <taxon>BOP clade</taxon>
        <taxon>Oryzoideae</taxon>
        <taxon>Oryzeae</taxon>
        <taxon>Oryzinae</taxon>
        <taxon>Oryza</taxon>
        <taxon>Oryza meyeriana</taxon>
    </lineage>
</organism>
<proteinExistence type="predicted"/>
<keyword evidence="4" id="KW-1185">Reference proteome</keyword>
<dbReference type="Proteomes" id="UP000479710">
    <property type="component" value="Unassembled WGS sequence"/>
</dbReference>
<evidence type="ECO:0000313" key="4">
    <source>
        <dbReference type="Proteomes" id="UP000479710"/>
    </source>
</evidence>
<dbReference type="AlphaFoldDB" id="A0A6G1EPB6"/>